<evidence type="ECO:0000313" key="1">
    <source>
        <dbReference type="EMBL" id="CAG2064523.1"/>
    </source>
</evidence>
<proteinExistence type="predicted"/>
<protein>
    <submittedName>
        <fullName evidence="1">Uncharacterized protein</fullName>
    </submittedName>
</protein>
<dbReference type="InterPro" id="IPR012340">
    <property type="entry name" value="NA-bd_OB-fold"/>
</dbReference>
<keyword evidence="2" id="KW-1185">Reference proteome</keyword>
<sequence>MEALAMKFVRSRLAVMRINKIDNTIHRSDGTERIAQHRPMEVVHTYHQQCDVMIFNMEVWAPTATKNFKMMSRVILVDDSIDATKMFFRLHIFYGRHDEPPKIECNHILRVHRMQVEKFNNGVDGRVFRTTDLLTFSPNPDDQDNIFSTAKTFELTVSDVVKNKDNILRALDTNTPQTKKLWTADRDINKALLKWFTVQRSLEVAINGPVLKKKLSS</sequence>
<dbReference type="Proteomes" id="UP001153148">
    <property type="component" value="Unassembled WGS sequence"/>
</dbReference>
<dbReference type="SUPFAM" id="SSF50249">
    <property type="entry name" value="Nucleic acid-binding proteins"/>
    <property type="match status" value="1"/>
</dbReference>
<comment type="caution">
    <text evidence="1">The sequence shown here is derived from an EMBL/GenBank/DDBJ whole genome shotgun (WGS) entry which is preliminary data.</text>
</comment>
<name>A0ABN7P9N6_TIMPD</name>
<dbReference type="Gene3D" id="2.40.50.140">
    <property type="entry name" value="Nucleic acid-binding proteins"/>
    <property type="match status" value="1"/>
</dbReference>
<evidence type="ECO:0000313" key="2">
    <source>
        <dbReference type="Proteomes" id="UP001153148"/>
    </source>
</evidence>
<accession>A0ABN7P9N6</accession>
<gene>
    <name evidence="1" type="ORF">TPAB3V08_LOCUS11469</name>
</gene>
<organism evidence="1 2">
    <name type="scientific">Timema podura</name>
    <name type="common">Walking stick</name>
    <dbReference type="NCBI Taxonomy" id="61482"/>
    <lineage>
        <taxon>Eukaryota</taxon>
        <taxon>Metazoa</taxon>
        <taxon>Ecdysozoa</taxon>
        <taxon>Arthropoda</taxon>
        <taxon>Hexapoda</taxon>
        <taxon>Insecta</taxon>
        <taxon>Pterygota</taxon>
        <taxon>Neoptera</taxon>
        <taxon>Polyneoptera</taxon>
        <taxon>Phasmatodea</taxon>
        <taxon>Timematodea</taxon>
        <taxon>Timematoidea</taxon>
        <taxon>Timematidae</taxon>
        <taxon>Timema</taxon>
    </lineage>
</organism>
<reference evidence="1" key="1">
    <citation type="submission" date="2021-03" db="EMBL/GenBank/DDBJ databases">
        <authorList>
            <person name="Tran Van P."/>
        </authorList>
    </citation>
    <scope>NUCLEOTIDE SEQUENCE</scope>
</reference>
<dbReference type="EMBL" id="CAJPIN010034800">
    <property type="protein sequence ID" value="CAG2064523.1"/>
    <property type="molecule type" value="Genomic_DNA"/>
</dbReference>